<evidence type="ECO:0000256" key="7">
    <source>
        <dbReference type="PROSITE-ProRule" id="PRU00958"/>
    </source>
</evidence>
<keyword evidence="6 7" id="KW-0694">RNA-binding</keyword>
<dbReference type="Gene3D" id="3.30.56.70">
    <property type="entry name" value="N2,N2-dimethylguanosine tRNA methyltransferase, C-terminal domain"/>
    <property type="match status" value="1"/>
</dbReference>
<evidence type="ECO:0000256" key="6">
    <source>
        <dbReference type="ARBA" id="ARBA00022884"/>
    </source>
</evidence>
<gene>
    <name evidence="8" type="ORF">TCHU04912_LOCUS10884</name>
    <name evidence="9" type="ORF">TCHU04912_LOCUS10885</name>
</gene>
<keyword evidence="1 7" id="KW-0820">tRNA-binding</keyword>
<dbReference type="SUPFAM" id="SSF53335">
    <property type="entry name" value="S-adenosyl-L-methionine-dependent methyltransferases"/>
    <property type="match status" value="1"/>
</dbReference>
<accession>A0A6U1HQ93</accession>
<dbReference type="PROSITE" id="PS51626">
    <property type="entry name" value="SAM_MT_TRM1"/>
    <property type="match status" value="1"/>
</dbReference>
<name>A0A6U1HQ93_9CHLO</name>
<reference evidence="8" key="1">
    <citation type="submission" date="2021-01" db="EMBL/GenBank/DDBJ databases">
        <authorList>
            <person name="Corre E."/>
            <person name="Pelletier E."/>
            <person name="Niang G."/>
            <person name="Scheremetjew M."/>
            <person name="Finn R."/>
            <person name="Kale V."/>
            <person name="Holt S."/>
            <person name="Cochrane G."/>
            <person name="Meng A."/>
            <person name="Brown T."/>
            <person name="Cohen L."/>
        </authorList>
    </citation>
    <scope>NUCLEOTIDE SEQUENCE</scope>
    <source>
        <strain evidence="8">PLY429</strain>
    </source>
</reference>
<proteinExistence type="inferred from homology"/>
<dbReference type="InterPro" id="IPR029063">
    <property type="entry name" value="SAM-dependent_MTases_sf"/>
</dbReference>
<evidence type="ECO:0000256" key="4">
    <source>
        <dbReference type="ARBA" id="ARBA00022691"/>
    </source>
</evidence>
<keyword evidence="5 7" id="KW-0819">tRNA processing</keyword>
<dbReference type="EMBL" id="HBGG01020934">
    <property type="protein sequence ID" value="CAD9208647.1"/>
    <property type="molecule type" value="Transcribed_RNA"/>
</dbReference>
<dbReference type="GO" id="GO:0032259">
    <property type="term" value="P:methylation"/>
    <property type="evidence" value="ECO:0007669"/>
    <property type="project" value="UniProtKB-UniRule"/>
</dbReference>
<evidence type="ECO:0000256" key="1">
    <source>
        <dbReference type="ARBA" id="ARBA00022555"/>
    </source>
</evidence>
<dbReference type="AlphaFoldDB" id="A0A6U1HQ93"/>
<evidence type="ECO:0000256" key="2">
    <source>
        <dbReference type="ARBA" id="ARBA00022603"/>
    </source>
</evidence>
<dbReference type="InterPro" id="IPR042296">
    <property type="entry name" value="tRNA_met_Trm1_C"/>
</dbReference>
<evidence type="ECO:0000313" key="9">
    <source>
        <dbReference type="EMBL" id="CAD9208648.1"/>
    </source>
</evidence>
<dbReference type="GO" id="GO:0008033">
    <property type="term" value="P:tRNA processing"/>
    <property type="evidence" value="ECO:0007669"/>
    <property type="project" value="UniProtKB-UniRule"/>
</dbReference>
<keyword evidence="4 7" id="KW-0949">S-adenosyl-L-methionine</keyword>
<dbReference type="GO" id="GO:0016423">
    <property type="term" value="F:tRNA (guanine) methyltransferase activity"/>
    <property type="evidence" value="ECO:0007669"/>
    <property type="project" value="InterPro"/>
</dbReference>
<protein>
    <submittedName>
        <fullName evidence="8">Uncharacterized protein</fullName>
    </submittedName>
</protein>
<evidence type="ECO:0000256" key="5">
    <source>
        <dbReference type="ARBA" id="ARBA00022694"/>
    </source>
</evidence>
<sequence length="155" mass="17418">MRGEAERLGWEGHAVDSVAWQRVVSSGSPKYKRWRLEELLGIMAEEAVAGLPPWHINVADVSRIGRLSGTPGRDKLLRALRTEGYLAARCHISPRGLYTNASMSEVVEVAKRRLRLSQPPKPSNDARSSLWLTIATWFRCTTERVLRVGENISIK</sequence>
<dbReference type="InterPro" id="IPR002905">
    <property type="entry name" value="Trm1"/>
</dbReference>
<organism evidence="8">
    <name type="scientific">Tetraselmis chuii</name>
    <dbReference type="NCBI Taxonomy" id="63592"/>
    <lineage>
        <taxon>Eukaryota</taxon>
        <taxon>Viridiplantae</taxon>
        <taxon>Chlorophyta</taxon>
        <taxon>core chlorophytes</taxon>
        <taxon>Chlorodendrophyceae</taxon>
        <taxon>Chlorodendrales</taxon>
        <taxon>Chlorodendraceae</taxon>
        <taxon>Tetraselmis</taxon>
    </lineage>
</organism>
<keyword evidence="2 7" id="KW-0489">Methyltransferase</keyword>
<dbReference type="EMBL" id="HBGG01020935">
    <property type="protein sequence ID" value="CAD9208648.1"/>
    <property type="molecule type" value="Transcribed_RNA"/>
</dbReference>
<evidence type="ECO:0000313" key="8">
    <source>
        <dbReference type="EMBL" id="CAD9208647.1"/>
    </source>
</evidence>
<keyword evidence="3 7" id="KW-0808">Transferase</keyword>
<dbReference type="GO" id="GO:0000049">
    <property type="term" value="F:tRNA binding"/>
    <property type="evidence" value="ECO:0007669"/>
    <property type="project" value="UniProtKB-UniRule"/>
</dbReference>
<comment type="similarity">
    <text evidence="7">Belongs to the class I-like SAM-binding methyltransferase superfamily. Trm1 family.</text>
</comment>
<evidence type="ECO:0000256" key="3">
    <source>
        <dbReference type="ARBA" id="ARBA00022679"/>
    </source>
</evidence>